<dbReference type="PROSITE" id="PS51782">
    <property type="entry name" value="LYSM"/>
    <property type="match status" value="3"/>
</dbReference>
<dbReference type="InterPro" id="IPR018392">
    <property type="entry name" value="LysM"/>
</dbReference>
<dbReference type="AlphaFoldDB" id="A0A9X1ZY53"/>
<dbReference type="PANTHER" id="PTHR33734">
    <property type="entry name" value="LYSM DOMAIN-CONTAINING GPI-ANCHORED PROTEIN 2"/>
    <property type="match status" value="1"/>
</dbReference>
<dbReference type="Pfam" id="PF10648">
    <property type="entry name" value="Gmad2"/>
    <property type="match status" value="1"/>
</dbReference>
<comment type="caution">
    <text evidence="2">The sequence shown here is derived from an EMBL/GenBank/DDBJ whole genome shotgun (WGS) entry which is preliminary data.</text>
</comment>
<dbReference type="RefSeq" id="WP_250095776.1">
    <property type="nucleotide sequence ID" value="NZ_JAKRYL010000005.1"/>
</dbReference>
<dbReference type="SMART" id="SM00257">
    <property type="entry name" value="LysM"/>
    <property type="match status" value="3"/>
</dbReference>
<feature type="domain" description="LysM" evidence="1">
    <location>
        <begin position="9"/>
        <end position="57"/>
    </location>
</feature>
<feature type="domain" description="LysM" evidence="1">
    <location>
        <begin position="67"/>
        <end position="112"/>
    </location>
</feature>
<dbReference type="EMBL" id="JAKRYL010000005">
    <property type="protein sequence ID" value="MCL7746868.1"/>
    <property type="molecule type" value="Genomic_DNA"/>
</dbReference>
<dbReference type="Proteomes" id="UP001139150">
    <property type="component" value="Unassembled WGS sequence"/>
</dbReference>
<dbReference type="PANTHER" id="PTHR33734:SF22">
    <property type="entry name" value="MEMBRANE-BOUND LYTIC MUREIN TRANSGLYCOSYLASE D"/>
    <property type="match status" value="1"/>
</dbReference>
<sequence length="268" mass="29685">MTIMFGTHIIHTVQPGDTVYHLSVQYESTVEAIARANALYPPFVDPYVIYPNQVLVIPKAISNETATLYVIQQGDTIGAISQRFTSDPELLVGINITIQNPNFIFLYQQIQVPAVIYEVETGDSLALVSERLGISIQTIIEANTGRLTFSPDVLYAGMRLIIPLPMSQNIVVTQPFPGSVIRDNQLISGYARAFEANVLYRVVDDNEVVVTEETFTTADYGAPSYGRFRDSIPFDRVPTTNGGVLQVYTRSAKDGSVQDLVQVRVWFG</sequence>
<dbReference type="InterPro" id="IPR018911">
    <property type="entry name" value="Gmad2_Ig-like_dom"/>
</dbReference>
<name>A0A9X1ZY53_9BACI</name>
<evidence type="ECO:0000313" key="2">
    <source>
        <dbReference type="EMBL" id="MCL7746868.1"/>
    </source>
</evidence>
<protein>
    <submittedName>
        <fullName evidence="2">LysM peptidoglycan-binding domain-containing protein</fullName>
    </submittedName>
</protein>
<gene>
    <name evidence="2" type="ORF">MF646_07000</name>
</gene>
<dbReference type="Pfam" id="PF01476">
    <property type="entry name" value="LysM"/>
    <property type="match status" value="3"/>
</dbReference>
<dbReference type="Gene3D" id="3.10.350.10">
    <property type="entry name" value="LysM domain"/>
    <property type="match status" value="3"/>
</dbReference>
<proteinExistence type="predicted"/>
<accession>A0A9X1ZY53</accession>
<dbReference type="SUPFAM" id="SSF54106">
    <property type="entry name" value="LysM domain"/>
    <property type="match status" value="2"/>
</dbReference>
<evidence type="ECO:0000259" key="1">
    <source>
        <dbReference type="PROSITE" id="PS51782"/>
    </source>
</evidence>
<keyword evidence="3" id="KW-1185">Reference proteome</keyword>
<organism evidence="2 3">
    <name type="scientific">Halalkalibacter alkaliphilus</name>
    <dbReference type="NCBI Taxonomy" id="2917993"/>
    <lineage>
        <taxon>Bacteria</taxon>
        <taxon>Bacillati</taxon>
        <taxon>Bacillota</taxon>
        <taxon>Bacilli</taxon>
        <taxon>Bacillales</taxon>
        <taxon>Bacillaceae</taxon>
        <taxon>Halalkalibacter</taxon>
    </lineage>
</organism>
<evidence type="ECO:0000313" key="3">
    <source>
        <dbReference type="Proteomes" id="UP001139150"/>
    </source>
</evidence>
<dbReference type="InterPro" id="IPR036779">
    <property type="entry name" value="LysM_dom_sf"/>
</dbReference>
<feature type="domain" description="LysM" evidence="1">
    <location>
        <begin position="115"/>
        <end position="162"/>
    </location>
</feature>
<reference evidence="2" key="1">
    <citation type="submission" date="2022-02" db="EMBL/GenBank/DDBJ databases">
        <title>Halalkalibacter sp. nov. isolated from Lonar Lake, India.</title>
        <authorList>
            <person name="Joshi A."/>
            <person name="Thite S."/>
            <person name="Lodha T."/>
        </authorList>
    </citation>
    <scope>NUCLEOTIDE SEQUENCE</scope>
    <source>
        <strain evidence="2">MEB205</strain>
    </source>
</reference>
<dbReference type="CDD" id="cd00118">
    <property type="entry name" value="LysM"/>
    <property type="match status" value="2"/>
</dbReference>